<feature type="transmembrane region" description="Helical" evidence="5">
    <location>
        <begin position="49"/>
        <end position="68"/>
    </location>
</feature>
<dbReference type="PANTHER" id="PTHR31234">
    <property type="entry name" value="LATE EMBRYOGENESIS ABUNDANT (LEA) HYDROXYPROLINE-RICH GLYCOPROTEIN FAMILY"/>
    <property type="match status" value="1"/>
</dbReference>
<evidence type="ECO:0000256" key="5">
    <source>
        <dbReference type="SAM" id="Phobius"/>
    </source>
</evidence>
<proteinExistence type="predicted"/>
<organism evidence="7 8">
    <name type="scientific">Canna indica</name>
    <name type="common">Indian-shot</name>
    <dbReference type="NCBI Taxonomy" id="4628"/>
    <lineage>
        <taxon>Eukaryota</taxon>
        <taxon>Viridiplantae</taxon>
        <taxon>Streptophyta</taxon>
        <taxon>Embryophyta</taxon>
        <taxon>Tracheophyta</taxon>
        <taxon>Spermatophyta</taxon>
        <taxon>Magnoliopsida</taxon>
        <taxon>Liliopsida</taxon>
        <taxon>Zingiberales</taxon>
        <taxon>Cannaceae</taxon>
        <taxon>Canna</taxon>
    </lineage>
</organism>
<dbReference type="Proteomes" id="UP001327560">
    <property type="component" value="Chromosome 1"/>
</dbReference>
<accession>A0AAQ3JWE0</accession>
<keyword evidence="8" id="KW-1185">Reference proteome</keyword>
<dbReference type="GO" id="GO:0005886">
    <property type="term" value="C:plasma membrane"/>
    <property type="evidence" value="ECO:0007669"/>
    <property type="project" value="TreeGrafter"/>
</dbReference>
<evidence type="ECO:0000313" key="7">
    <source>
        <dbReference type="EMBL" id="WOK95480.1"/>
    </source>
</evidence>
<comment type="subcellular location">
    <subcellularLocation>
        <location evidence="1">Membrane</location>
        <topology evidence="1">Single-pass membrane protein</topology>
    </subcellularLocation>
</comment>
<dbReference type="PANTHER" id="PTHR31234:SF70">
    <property type="entry name" value="LATE EMBRYOGENESIS ABUNDANT PROTEIN LEA-2 SUBGROUP DOMAIN-CONTAINING PROTEIN"/>
    <property type="match status" value="1"/>
</dbReference>
<evidence type="ECO:0000259" key="6">
    <source>
        <dbReference type="Pfam" id="PF03168"/>
    </source>
</evidence>
<dbReference type="Pfam" id="PF03168">
    <property type="entry name" value="LEA_2"/>
    <property type="match status" value="1"/>
</dbReference>
<gene>
    <name evidence="7" type="ORF">Cni_G04187</name>
</gene>
<keyword evidence="4 5" id="KW-0472">Membrane</keyword>
<keyword evidence="3 5" id="KW-1133">Transmembrane helix</keyword>
<evidence type="ECO:0000256" key="3">
    <source>
        <dbReference type="ARBA" id="ARBA00022989"/>
    </source>
</evidence>
<evidence type="ECO:0000256" key="4">
    <source>
        <dbReference type="ARBA" id="ARBA00023136"/>
    </source>
</evidence>
<dbReference type="InterPro" id="IPR004864">
    <property type="entry name" value="LEA_2"/>
</dbReference>
<keyword evidence="2 5" id="KW-0812">Transmembrane</keyword>
<reference evidence="7 8" key="1">
    <citation type="submission" date="2023-10" db="EMBL/GenBank/DDBJ databases">
        <title>Chromosome-scale genome assembly provides insights into flower coloration mechanisms of Canna indica.</title>
        <authorList>
            <person name="Li C."/>
        </authorList>
    </citation>
    <scope>NUCLEOTIDE SEQUENCE [LARGE SCALE GENOMIC DNA]</scope>
    <source>
        <tissue evidence="7">Flower</tissue>
    </source>
</reference>
<dbReference type="GO" id="GO:0098542">
    <property type="term" value="P:defense response to other organism"/>
    <property type="evidence" value="ECO:0007669"/>
    <property type="project" value="InterPro"/>
</dbReference>
<name>A0AAQ3JWE0_9LILI</name>
<dbReference type="EMBL" id="CP136890">
    <property type="protein sequence ID" value="WOK95480.1"/>
    <property type="molecule type" value="Genomic_DNA"/>
</dbReference>
<evidence type="ECO:0000256" key="2">
    <source>
        <dbReference type="ARBA" id="ARBA00022692"/>
    </source>
</evidence>
<dbReference type="AlphaFoldDB" id="A0AAQ3JWE0"/>
<feature type="transmembrane region" description="Helical" evidence="5">
    <location>
        <begin position="22"/>
        <end position="42"/>
    </location>
</feature>
<dbReference type="InterPro" id="IPR044839">
    <property type="entry name" value="NDR1-like"/>
</dbReference>
<evidence type="ECO:0000256" key="1">
    <source>
        <dbReference type="ARBA" id="ARBA00004167"/>
    </source>
</evidence>
<evidence type="ECO:0000313" key="8">
    <source>
        <dbReference type="Proteomes" id="UP001327560"/>
    </source>
</evidence>
<sequence>MHTCFGTGKKGLPIIPKVRDGLTGMSHVLGLYCPFFLSIFLAERRSRRNCLCCLGWAIALLLVVLAILALEPAYFNLSSSASAVLSPAFLATVRSENRNKKIGIYYLRGSDVTASYGGVRLCHGEWPAFFQERRNVTAFKMTLTGSGIRLSSAMRQALLTAQKRRRVPLRIDVKVPVRVKVGSVTSWTVTVKVRCDVTVDKLTADSKVVSESCRVKL</sequence>
<feature type="domain" description="Late embryogenesis abundant protein LEA-2 subgroup" evidence="6">
    <location>
        <begin position="92"/>
        <end position="195"/>
    </location>
</feature>
<protein>
    <submittedName>
        <fullName evidence="7">NDR1/HIN1-like protein 13</fullName>
    </submittedName>
</protein>